<evidence type="ECO:0000256" key="1">
    <source>
        <dbReference type="ARBA" id="ARBA00011073"/>
    </source>
</evidence>
<evidence type="ECO:0000313" key="11">
    <source>
        <dbReference type="EMBL" id="MEE6309346.1"/>
    </source>
</evidence>
<dbReference type="PANTHER" id="PTHR43806">
    <property type="entry name" value="PEPTIDASE S8"/>
    <property type="match status" value="1"/>
</dbReference>
<dbReference type="Proteomes" id="UP001339911">
    <property type="component" value="Unassembled WGS sequence"/>
</dbReference>
<dbReference type="PROSITE" id="PS51892">
    <property type="entry name" value="SUBTILASE"/>
    <property type="match status" value="1"/>
</dbReference>
<feature type="active site" description="Charge relay system" evidence="5">
    <location>
        <position position="198"/>
    </location>
</feature>
<evidence type="ECO:0000256" key="7">
    <source>
        <dbReference type="SAM" id="MobiDB-lite"/>
    </source>
</evidence>
<dbReference type="InterPro" id="IPR015500">
    <property type="entry name" value="Peptidase_S8_subtilisin-rel"/>
</dbReference>
<feature type="compositionally biased region" description="Low complexity" evidence="7">
    <location>
        <begin position="31"/>
        <end position="42"/>
    </location>
</feature>
<dbReference type="InterPro" id="IPR000209">
    <property type="entry name" value="Peptidase_S8/S53_dom"/>
</dbReference>
<evidence type="ECO:0000256" key="3">
    <source>
        <dbReference type="ARBA" id="ARBA00022801"/>
    </source>
</evidence>
<keyword evidence="3 5" id="KW-0378">Hydrolase</keyword>
<evidence type="ECO:0000259" key="10">
    <source>
        <dbReference type="Pfam" id="PF04151"/>
    </source>
</evidence>
<dbReference type="PROSITE" id="PS00136">
    <property type="entry name" value="SUBTILASE_ASP"/>
    <property type="match status" value="1"/>
</dbReference>
<dbReference type="PANTHER" id="PTHR43806:SF11">
    <property type="entry name" value="CEREVISIN-RELATED"/>
    <property type="match status" value="1"/>
</dbReference>
<reference evidence="11 12" key="1">
    <citation type="submission" date="2024-01" db="EMBL/GenBank/DDBJ databases">
        <title>Genome insights into Plantactinospora veratri sp. nov.</title>
        <authorList>
            <person name="Wang L."/>
        </authorList>
    </citation>
    <scope>NUCLEOTIDE SEQUENCE [LARGE SCALE GENOMIC DNA]</scope>
    <source>
        <strain evidence="11 12">NEAU-FHS4</strain>
    </source>
</reference>
<comment type="caution">
    <text evidence="11">The sequence shown here is derived from an EMBL/GenBank/DDBJ whole genome shotgun (WGS) entry which is preliminary data.</text>
</comment>
<feature type="active site" description="Charge relay system" evidence="5">
    <location>
        <position position="375"/>
    </location>
</feature>
<protein>
    <submittedName>
        <fullName evidence="11">S8 family serine peptidase</fullName>
    </submittedName>
</protein>
<dbReference type="InterPro" id="IPR036852">
    <property type="entry name" value="Peptidase_S8/S53_dom_sf"/>
</dbReference>
<keyword evidence="2 5" id="KW-0645">Protease</keyword>
<dbReference type="PRINTS" id="PR00723">
    <property type="entry name" value="SUBTILISIN"/>
</dbReference>
<evidence type="ECO:0000256" key="6">
    <source>
        <dbReference type="RuleBase" id="RU003355"/>
    </source>
</evidence>
<dbReference type="Gene3D" id="2.60.120.380">
    <property type="match status" value="1"/>
</dbReference>
<dbReference type="EMBL" id="JAZGQL010000016">
    <property type="protein sequence ID" value="MEE6309346.1"/>
    <property type="molecule type" value="Genomic_DNA"/>
</dbReference>
<sequence>MSRSRTWRRRTSAGVLASALVLSGLTLATGATPASADPTAAPETLKTDPTDTLGPRDLELLAEAKSRKEARVTLLIAADKGRSGAVVTGLRKLGGIIAKRADEVGYVRASVPTSAVPAAAALPGVAAVDLDEKVELPKPEPTPARAQAQARAKAAVSGPGADTPARNPYMPTHEIGAVDFKAAHPSWDGRGVTIGIMDTGVDLDHPALQTTSTGERKIADWFTATDPIFDGDATWRIMRDEVTGPSFSYAGATWTAPAGTYRINRFAESITAGSAPGGDINRDGDTADLFGILYDPASHDIRVDANGNRNFTDDPVMRPYAERYDVGHFGTDRPETPVRDQTPFVVEFREDVDTTPAGLPGAYDFVNIGVVEDPHGSHVAGITAANDMFGNANLDGGAPGAKLVSARACSWGGGCTFAALTDGMVELVVNRDVDVVNISIGGLGPLNDGSDLRAELYDRIVNELGVQLVFSAGNSGPGINTIGDPSTVTNIVSVAAGISQESYLANYGSETRTPYQLLYFSSRGPREDGGFKPNITAPGSAISTTPLWLPGNPVPEAGYPLPPGYQMINGTSMSAPQVTGGIALLLSAAKANRKLVTTAALRRAIYSSASWIDGVPAHGQGNGQLNVPAAWQLLAGAALETRGYTVDAPVCTPLAGMLATPFRGTGIYNRCAVGAGGQKPNVAKTYKVKVTRNSGPKGTVRHDLRLVGNTGNVFGKVPAHLDLPLGKTVTFSVEAKAGVGVHSAIVEVDDPATPAVDFEFMNAVTIAEVPKKKDFSFSAAGNVDRNLFKTYFVTVPEGAGSLQVNLTGIAPGSQTRFIAINPWGVPVDPTASTACFTNFSDAAACKPEERSYDNPIPGVWEIEVESRRTSPLLGNPYQLQARVQGVEVTPDVTELLSVEAGEPTPVTWELTNEFGPVVITGSGGPLGSTRETRPTIAHHEVLSYEVAVPAGASRLDVSIGNTSDAGADLDLYVYKDGVRVAYDADGDSEESVSLANPAAGTYEIEIEGYSVPAGTTQLDYRDVFFSPALGNLSTPANYESLAYQDSTSITGSVTALAAPAAGRQLSGEMRVVTVEGAVVGDALVLVDAVN</sequence>
<organism evidence="11 12">
    <name type="scientific">Plantactinospora veratri</name>
    <dbReference type="NCBI Taxonomy" id="1436122"/>
    <lineage>
        <taxon>Bacteria</taxon>
        <taxon>Bacillati</taxon>
        <taxon>Actinomycetota</taxon>
        <taxon>Actinomycetes</taxon>
        <taxon>Micromonosporales</taxon>
        <taxon>Micromonosporaceae</taxon>
        <taxon>Plantactinospora</taxon>
    </lineage>
</organism>
<dbReference type="InterPro" id="IPR050131">
    <property type="entry name" value="Peptidase_S8_subtilisin-like"/>
</dbReference>
<evidence type="ECO:0000259" key="9">
    <source>
        <dbReference type="Pfam" id="PF00082"/>
    </source>
</evidence>
<keyword evidence="8" id="KW-0732">Signal</keyword>
<feature type="signal peptide" evidence="8">
    <location>
        <begin position="1"/>
        <end position="36"/>
    </location>
</feature>
<feature type="region of interest" description="Disordered" evidence="7">
    <location>
        <begin position="31"/>
        <end position="54"/>
    </location>
</feature>
<proteinExistence type="inferred from homology"/>
<evidence type="ECO:0000256" key="8">
    <source>
        <dbReference type="SAM" id="SignalP"/>
    </source>
</evidence>
<feature type="chain" id="PRO_5046198031" evidence="8">
    <location>
        <begin position="37"/>
        <end position="1090"/>
    </location>
</feature>
<feature type="domain" description="Peptidase S8/S53" evidence="9">
    <location>
        <begin position="189"/>
        <end position="623"/>
    </location>
</feature>
<keyword evidence="4 5" id="KW-0720">Serine protease</keyword>
<accession>A0ABU7SHD9</accession>
<gene>
    <name evidence="11" type="ORF">V1634_21155</name>
</gene>
<dbReference type="InterPro" id="IPR023828">
    <property type="entry name" value="Peptidase_S8_Ser-AS"/>
</dbReference>
<comment type="similarity">
    <text evidence="1 5 6">Belongs to the peptidase S8 family.</text>
</comment>
<dbReference type="InterPro" id="IPR023827">
    <property type="entry name" value="Peptidase_S8_Asp-AS"/>
</dbReference>
<evidence type="ECO:0000256" key="2">
    <source>
        <dbReference type="ARBA" id="ARBA00022670"/>
    </source>
</evidence>
<evidence type="ECO:0000313" key="12">
    <source>
        <dbReference type="Proteomes" id="UP001339911"/>
    </source>
</evidence>
<dbReference type="Pfam" id="PF00082">
    <property type="entry name" value="Peptidase_S8"/>
    <property type="match status" value="1"/>
</dbReference>
<dbReference type="PROSITE" id="PS00138">
    <property type="entry name" value="SUBTILASE_SER"/>
    <property type="match status" value="1"/>
</dbReference>
<name>A0ABU7SHD9_9ACTN</name>
<dbReference type="InterPro" id="IPR007280">
    <property type="entry name" value="Peptidase_C_arc/bac"/>
</dbReference>
<dbReference type="RefSeq" id="WP_331209623.1">
    <property type="nucleotide sequence ID" value="NZ_JAZGQL010000016.1"/>
</dbReference>
<evidence type="ECO:0000256" key="4">
    <source>
        <dbReference type="ARBA" id="ARBA00022825"/>
    </source>
</evidence>
<dbReference type="Gene3D" id="3.40.50.200">
    <property type="entry name" value="Peptidase S8/S53 domain"/>
    <property type="match status" value="2"/>
</dbReference>
<dbReference type="SUPFAM" id="SSF52743">
    <property type="entry name" value="Subtilisin-like"/>
    <property type="match status" value="1"/>
</dbReference>
<dbReference type="Pfam" id="PF04151">
    <property type="entry name" value="PPC"/>
    <property type="match status" value="1"/>
</dbReference>
<feature type="domain" description="Peptidase C-terminal archaeal/bacterial" evidence="10">
    <location>
        <begin position="941"/>
        <end position="1007"/>
    </location>
</feature>
<evidence type="ECO:0000256" key="5">
    <source>
        <dbReference type="PROSITE-ProRule" id="PRU01240"/>
    </source>
</evidence>
<feature type="active site" description="Charge relay system" evidence="5">
    <location>
        <position position="572"/>
    </location>
</feature>
<feature type="compositionally biased region" description="Basic and acidic residues" evidence="7">
    <location>
        <begin position="45"/>
        <end position="54"/>
    </location>
</feature>
<keyword evidence="12" id="KW-1185">Reference proteome</keyword>